<evidence type="ECO:0000256" key="1">
    <source>
        <dbReference type="ARBA" id="ARBA00004167"/>
    </source>
</evidence>
<accession>A0A0G4F841</accession>
<reference evidence="8 9" key="1">
    <citation type="submission" date="2014-11" db="EMBL/GenBank/DDBJ databases">
        <authorList>
            <person name="Zhu J."/>
            <person name="Qi W."/>
            <person name="Song R."/>
        </authorList>
    </citation>
    <scope>NUCLEOTIDE SEQUENCE [LARGE SCALE GENOMIC DNA]</scope>
</reference>
<keyword evidence="4" id="KW-0677">Repeat</keyword>
<feature type="domain" description="EGF-like" evidence="7">
    <location>
        <begin position="484"/>
        <end position="497"/>
    </location>
</feature>
<gene>
    <name evidence="8" type="ORF">Vbra_5758</name>
</gene>
<dbReference type="InterPro" id="IPR032675">
    <property type="entry name" value="LRR_dom_sf"/>
</dbReference>
<name>A0A0G4F841_VITBC</name>
<dbReference type="InterPro" id="IPR001611">
    <property type="entry name" value="Leu-rich_rpt"/>
</dbReference>
<keyword evidence="2" id="KW-0433">Leucine-rich repeat</keyword>
<keyword evidence="5" id="KW-0547">Nucleotide-binding</keyword>
<dbReference type="SUPFAM" id="SSF57184">
    <property type="entry name" value="Growth factor receptor domain"/>
    <property type="match status" value="1"/>
</dbReference>
<dbReference type="SUPFAM" id="SSF52047">
    <property type="entry name" value="RNI-like"/>
    <property type="match status" value="1"/>
</dbReference>
<dbReference type="Gene3D" id="2.10.50.10">
    <property type="entry name" value="Tumor Necrosis Factor Receptor, subunit A, domain 2"/>
    <property type="match status" value="1"/>
</dbReference>
<evidence type="ECO:0000259" key="7">
    <source>
        <dbReference type="PROSITE" id="PS01186"/>
    </source>
</evidence>
<dbReference type="AlphaFoldDB" id="A0A0G4F841"/>
<dbReference type="EMBL" id="CDMY01000384">
    <property type="protein sequence ID" value="CEM08134.1"/>
    <property type="molecule type" value="Genomic_DNA"/>
</dbReference>
<evidence type="ECO:0000313" key="8">
    <source>
        <dbReference type="EMBL" id="CEM08134.1"/>
    </source>
</evidence>
<dbReference type="Gene3D" id="3.80.10.10">
    <property type="entry name" value="Ribonuclease Inhibitor"/>
    <property type="match status" value="2"/>
</dbReference>
<dbReference type="InParanoid" id="A0A0G4F841"/>
<dbReference type="PANTHER" id="PTHR48053">
    <property type="entry name" value="LEUCINE RICH REPEAT FAMILY PROTEIN, EXPRESSED"/>
    <property type="match status" value="1"/>
</dbReference>
<dbReference type="SMART" id="SM00369">
    <property type="entry name" value="LRR_TYP"/>
    <property type="match status" value="6"/>
</dbReference>
<dbReference type="PROSITE" id="PS51450">
    <property type="entry name" value="LRR"/>
    <property type="match status" value="1"/>
</dbReference>
<dbReference type="InterPro" id="IPR025875">
    <property type="entry name" value="Leu-rich_rpt_4"/>
</dbReference>
<dbReference type="Pfam" id="PF12799">
    <property type="entry name" value="LRR_4"/>
    <property type="match status" value="1"/>
</dbReference>
<dbReference type="InterPro" id="IPR003591">
    <property type="entry name" value="Leu-rich_rpt_typical-subtyp"/>
</dbReference>
<evidence type="ECO:0000256" key="2">
    <source>
        <dbReference type="ARBA" id="ARBA00022614"/>
    </source>
</evidence>
<keyword evidence="9" id="KW-1185">Reference proteome</keyword>
<dbReference type="PROSITE" id="PS01186">
    <property type="entry name" value="EGF_2"/>
    <property type="match status" value="1"/>
</dbReference>
<dbReference type="SMART" id="SM00364">
    <property type="entry name" value="LRR_BAC"/>
    <property type="match status" value="2"/>
</dbReference>
<dbReference type="GO" id="GO:0016020">
    <property type="term" value="C:membrane"/>
    <property type="evidence" value="ECO:0007669"/>
    <property type="project" value="UniProtKB-SubCell"/>
</dbReference>
<organism evidence="8 9">
    <name type="scientific">Vitrella brassicaformis (strain CCMP3155)</name>
    <dbReference type="NCBI Taxonomy" id="1169540"/>
    <lineage>
        <taxon>Eukaryota</taxon>
        <taxon>Sar</taxon>
        <taxon>Alveolata</taxon>
        <taxon>Colpodellida</taxon>
        <taxon>Vitrellaceae</taxon>
        <taxon>Vitrella</taxon>
    </lineage>
</organism>
<dbReference type="GO" id="GO:0005524">
    <property type="term" value="F:ATP binding"/>
    <property type="evidence" value="ECO:0007669"/>
    <property type="project" value="UniProtKB-KW"/>
</dbReference>
<dbReference type="Proteomes" id="UP000041254">
    <property type="component" value="Unassembled WGS sequence"/>
</dbReference>
<evidence type="ECO:0000313" key="9">
    <source>
        <dbReference type="Proteomes" id="UP000041254"/>
    </source>
</evidence>
<evidence type="ECO:0000256" key="3">
    <source>
        <dbReference type="ARBA" id="ARBA00022729"/>
    </source>
</evidence>
<dbReference type="PANTHER" id="PTHR48053:SF71">
    <property type="entry name" value="LEUCINE RICH REPEAT FAMILY PROTEIN, EXPRESSED"/>
    <property type="match status" value="1"/>
</dbReference>
<dbReference type="STRING" id="1169540.A0A0G4F841"/>
<dbReference type="Pfam" id="PF00560">
    <property type="entry name" value="LRR_1"/>
    <property type="match status" value="1"/>
</dbReference>
<protein>
    <recommendedName>
        <fullName evidence="7">EGF-like domain-containing protein</fullName>
    </recommendedName>
</protein>
<dbReference type="InterPro" id="IPR009030">
    <property type="entry name" value="Growth_fac_rcpt_cys_sf"/>
</dbReference>
<evidence type="ECO:0000256" key="6">
    <source>
        <dbReference type="ARBA" id="ARBA00022840"/>
    </source>
</evidence>
<dbReference type="InterPro" id="IPR051716">
    <property type="entry name" value="Plant_RL_S/T_kinase"/>
</dbReference>
<evidence type="ECO:0000256" key="5">
    <source>
        <dbReference type="ARBA" id="ARBA00022741"/>
    </source>
</evidence>
<dbReference type="PhylomeDB" id="A0A0G4F841"/>
<dbReference type="OrthoDB" id="6375837at2759"/>
<evidence type="ECO:0000256" key="4">
    <source>
        <dbReference type="ARBA" id="ARBA00022737"/>
    </source>
</evidence>
<proteinExistence type="predicted"/>
<comment type="subcellular location">
    <subcellularLocation>
        <location evidence="1">Membrane</location>
        <topology evidence="1">Single-pass membrane protein</topology>
    </subcellularLocation>
</comment>
<dbReference type="VEuPathDB" id="CryptoDB:Vbra_5758"/>
<sequence length="614" mass="68323">MSSNNFSGPLPPSLGNAGKLWGVWLNENSLSGALPSTLSGWKSVQYLYINNNNFSGTLKPLSNLTSLRALWVANNSFEGHLPVGFQTLKNLTEIHAAENRLISFSDYDYIIGFDYSGAGYESLRHLDLSFNHIEWSIDLSIFPNLEYADLSNNLITGFARNGRNTIPQSLKVLHLEHNLLTALPEGFRSMPNLETLHLANNHISQWPKWGSTPSGFCDNDHLTAAASEGNILNVLRSLLNSTYFPLPPDWGSLTHLDVSNNPIAVDATEFFMPLKWQDNLQVLEASNCELDGLLGCEASFVFDRAALEEEKTILEQASSTSSTIDWWHLFWPMPNLGKISLSDNNITAIDTTETWKAWESSMYHLDLRNNSLRRVTSYPDLFESIDNLKLAQNPDLKREQTAACISLTAIEKCQDLRRDLNLTHKNFSWCPDKETYELRPLVPDPLGYSARRSDNGEERFECTEFCAAWNQVEVDYTFDSDALCRCLPGYEGTGINCTMCPAGTYSNRQVGTQTCKQCPDDAGSHEGSAACYCRLGYERGNEPCEPCTAGSVGVRMGGDGSESLETWTCRDCLPGLNCSLPVNYNASVLPSFFQLTVQLQSDGLSHNATREVTT</sequence>
<dbReference type="InterPro" id="IPR000742">
    <property type="entry name" value="EGF"/>
</dbReference>
<keyword evidence="6" id="KW-0067">ATP-binding</keyword>
<keyword evidence="3" id="KW-0732">Signal</keyword>